<accession>A0ABV0NZI0</accession>
<keyword evidence="2" id="KW-1185">Reference proteome</keyword>
<dbReference type="EMBL" id="JAHRIO010056103">
    <property type="protein sequence ID" value="MEQ2176859.1"/>
    <property type="molecule type" value="Genomic_DNA"/>
</dbReference>
<evidence type="ECO:0000313" key="1">
    <source>
        <dbReference type="EMBL" id="MEQ2176859.1"/>
    </source>
</evidence>
<protein>
    <submittedName>
        <fullName evidence="1">Uncharacterized protein</fullName>
    </submittedName>
</protein>
<name>A0ABV0NZI0_9TELE</name>
<dbReference type="Proteomes" id="UP001476798">
    <property type="component" value="Unassembled WGS sequence"/>
</dbReference>
<evidence type="ECO:0000313" key="2">
    <source>
        <dbReference type="Proteomes" id="UP001476798"/>
    </source>
</evidence>
<reference evidence="1 2" key="1">
    <citation type="submission" date="2021-06" db="EMBL/GenBank/DDBJ databases">
        <authorList>
            <person name="Palmer J.M."/>
        </authorList>
    </citation>
    <scope>NUCLEOTIDE SEQUENCE [LARGE SCALE GENOMIC DNA]</scope>
    <source>
        <strain evidence="1 2">GA_2019</strain>
        <tissue evidence="1">Muscle</tissue>
    </source>
</reference>
<feature type="non-terminal residue" evidence="1">
    <location>
        <position position="1"/>
    </location>
</feature>
<gene>
    <name evidence="1" type="ORF">GOODEAATRI_032542</name>
</gene>
<sequence>FQVQDLCQHVEQLSWRYDSPVIRGFSEMFPVHLHHMLGLPGLSTANLATHHQMVTKVAYDLWPCTRYTHRLFYNLTWCYGKPTLTKYSSDQDLRGVSFPLETPGSNQDTAENCDPDKHTEKLTWSHIQVDDADGIPLNPPCWIRLANSALICPSVITHHVPQSQRHVSVLHLSVLQLHPVLIFWMLVKLINLCISIQINALRLQIIPGPLYIYNRSAVCNPTWQNDVLSRFCIDVFLICSGGNNTEVKEVKVELCTSTSVSEKGESEDRTLVSVLDQRNHRSNLEIHHLNDLFKLRFALQQQWTVEAV</sequence>
<proteinExistence type="predicted"/>
<organism evidence="1 2">
    <name type="scientific">Goodea atripinnis</name>
    <dbReference type="NCBI Taxonomy" id="208336"/>
    <lineage>
        <taxon>Eukaryota</taxon>
        <taxon>Metazoa</taxon>
        <taxon>Chordata</taxon>
        <taxon>Craniata</taxon>
        <taxon>Vertebrata</taxon>
        <taxon>Euteleostomi</taxon>
        <taxon>Actinopterygii</taxon>
        <taxon>Neopterygii</taxon>
        <taxon>Teleostei</taxon>
        <taxon>Neoteleostei</taxon>
        <taxon>Acanthomorphata</taxon>
        <taxon>Ovalentaria</taxon>
        <taxon>Atherinomorphae</taxon>
        <taxon>Cyprinodontiformes</taxon>
        <taxon>Goodeidae</taxon>
        <taxon>Goodea</taxon>
    </lineage>
</organism>
<comment type="caution">
    <text evidence="1">The sequence shown here is derived from an EMBL/GenBank/DDBJ whole genome shotgun (WGS) entry which is preliminary data.</text>
</comment>